<gene>
    <name evidence="1" type="ORF">GCM10025863_08820</name>
</gene>
<evidence type="ECO:0000313" key="2">
    <source>
        <dbReference type="Proteomes" id="UP001321543"/>
    </source>
</evidence>
<dbReference type="Proteomes" id="UP001321543">
    <property type="component" value="Chromosome"/>
</dbReference>
<keyword evidence="2" id="KW-1185">Reference proteome</keyword>
<accession>A0ABN6X2J3</accession>
<dbReference type="InterPro" id="IPR050138">
    <property type="entry name" value="DHOase/Allantoinase_Hydrolase"/>
</dbReference>
<sequence length="115" mass="12427">MVGLESALRVVHQSMVETGMLEWSDVARVLSTTPARIGQLDGFGSLEVGRPAHVTLYDPTVHGVFTEADLHGRSRNSPYLGRDLPGRVQWTIHGGVVTVDDGELVQEPGSPEVPQ</sequence>
<dbReference type="Gene3D" id="3.20.20.140">
    <property type="entry name" value="Metal-dependent hydrolases"/>
    <property type="match status" value="1"/>
</dbReference>
<protein>
    <recommendedName>
        <fullName evidence="3">Dihydroorotase</fullName>
    </recommendedName>
</protein>
<dbReference type="EMBL" id="AP027728">
    <property type="protein sequence ID" value="BDZ38268.1"/>
    <property type="molecule type" value="Genomic_DNA"/>
</dbReference>
<dbReference type="Gene3D" id="2.30.40.10">
    <property type="entry name" value="Urease, subunit C, domain 1"/>
    <property type="match status" value="1"/>
</dbReference>
<proteinExistence type="predicted"/>
<organism evidence="1 2">
    <name type="scientific">Microbacterium suwonense</name>
    <dbReference type="NCBI Taxonomy" id="683047"/>
    <lineage>
        <taxon>Bacteria</taxon>
        <taxon>Bacillati</taxon>
        <taxon>Actinomycetota</taxon>
        <taxon>Actinomycetes</taxon>
        <taxon>Micrococcales</taxon>
        <taxon>Microbacteriaceae</taxon>
        <taxon>Microbacterium</taxon>
    </lineage>
</organism>
<dbReference type="PANTHER" id="PTHR43668:SF2">
    <property type="entry name" value="ALLANTOINASE"/>
    <property type="match status" value="1"/>
</dbReference>
<dbReference type="PANTHER" id="PTHR43668">
    <property type="entry name" value="ALLANTOINASE"/>
    <property type="match status" value="1"/>
</dbReference>
<name>A0ABN6X2J3_9MICO</name>
<dbReference type="InterPro" id="IPR011059">
    <property type="entry name" value="Metal-dep_hydrolase_composite"/>
</dbReference>
<evidence type="ECO:0000313" key="1">
    <source>
        <dbReference type="EMBL" id="BDZ38268.1"/>
    </source>
</evidence>
<evidence type="ECO:0008006" key="3">
    <source>
        <dbReference type="Google" id="ProtNLM"/>
    </source>
</evidence>
<dbReference type="SUPFAM" id="SSF51338">
    <property type="entry name" value="Composite domain of metallo-dependent hydrolases"/>
    <property type="match status" value="1"/>
</dbReference>
<reference evidence="2" key="1">
    <citation type="journal article" date="2019" name="Int. J. Syst. Evol. Microbiol.">
        <title>The Global Catalogue of Microorganisms (GCM) 10K type strain sequencing project: providing services to taxonomists for standard genome sequencing and annotation.</title>
        <authorList>
            <consortium name="The Broad Institute Genomics Platform"/>
            <consortium name="The Broad Institute Genome Sequencing Center for Infectious Disease"/>
            <person name="Wu L."/>
            <person name="Ma J."/>
        </authorList>
    </citation>
    <scope>NUCLEOTIDE SEQUENCE [LARGE SCALE GENOMIC DNA]</scope>
    <source>
        <strain evidence="2">NBRC 106310</strain>
    </source>
</reference>